<evidence type="ECO:0000313" key="1">
    <source>
        <dbReference type="EMBL" id="NDV89009.1"/>
    </source>
</evidence>
<dbReference type="EMBL" id="JAAAMJ010000024">
    <property type="protein sequence ID" value="NDV89009.1"/>
    <property type="molecule type" value="Genomic_DNA"/>
</dbReference>
<evidence type="ECO:0000313" key="2">
    <source>
        <dbReference type="Proteomes" id="UP000476332"/>
    </source>
</evidence>
<comment type="caution">
    <text evidence="1">The sequence shown here is derived from an EMBL/GenBank/DDBJ whole genome shotgun (WGS) entry which is preliminary data.</text>
</comment>
<reference evidence="1 2" key="1">
    <citation type="submission" date="2020-01" db="EMBL/GenBank/DDBJ databases">
        <title>Genomes of bacteria type strains.</title>
        <authorList>
            <person name="Chen J."/>
            <person name="Zhu S."/>
            <person name="Chen J."/>
        </authorList>
    </citation>
    <scope>NUCLEOTIDE SEQUENCE [LARGE SCALE GENOMIC DNA]</scope>
    <source>
        <strain evidence="1 2">KCTC 52919</strain>
    </source>
</reference>
<keyword evidence="2" id="KW-1185">Reference proteome</keyword>
<sequence>MSIVETNEAERSLAKGSDGKAYDVHQVVVPETEGGPEKTEWLLSSGIKLATSDGSSFTVPGEDLVLTKVGG</sequence>
<dbReference type="AlphaFoldDB" id="A0A6L9MMC7"/>
<organism evidence="1 2">
    <name type="scientific">Aurantimonas aggregata</name>
    <dbReference type="NCBI Taxonomy" id="2047720"/>
    <lineage>
        <taxon>Bacteria</taxon>
        <taxon>Pseudomonadati</taxon>
        <taxon>Pseudomonadota</taxon>
        <taxon>Alphaproteobacteria</taxon>
        <taxon>Hyphomicrobiales</taxon>
        <taxon>Aurantimonadaceae</taxon>
        <taxon>Aurantimonas</taxon>
    </lineage>
</organism>
<dbReference type="RefSeq" id="WP_163045861.1">
    <property type="nucleotide sequence ID" value="NZ_JAAAMJ010000024.1"/>
</dbReference>
<dbReference type="Proteomes" id="UP000476332">
    <property type="component" value="Unassembled WGS sequence"/>
</dbReference>
<name>A0A6L9MMC7_9HYPH</name>
<gene>
    <name evidence="1" type="ORF">GTW51_20235</name>
</gene>
<protein>
    <submittedName>
        <fullName evidence="1">Uncharacterized protein</fullName>
    </submittedName>
</protein>
<accession>A0A6L9MMC7</accession>
<proteinExistence type="predicted"/>